<accession>A0A9X2GY27</accession>
<evidence type="ECO:0000313" key="1">
    <source>
        <dbReference type="EMBL" id="MCP2363048.1"/>
    </source>
</evidence>
<dbReference type="AlphaFoldDB" id="A0A9X2GY27"/>
<reference evidence="1" key="1">
    <citation type="submission" date="2022-06" db="EMBL/GenBank/DDBJ databases">
        <title>Sequencing the genomes of 1000 actinobacteria strains.</title>
        <authorList>
            <person name="Klenk H.-P."/>
        </authorList>
    </citation>
    <scope>NUCLEOTIDE SEQUENCE</scope>
    <source>
        <strain evidence="1">DSM 46694</strain>
    </source>
</reference>
<sequence>MSASWTIKEAAEQLHPAMTLDEVRALVLLFAVPVLGQRRGRGRPVDAYDQPALLRAHAAVIAYRRGLLHGVLVPRSAAS</sequence>
<name>A0A9X2GY27_9ACTN</name>
<gene>
    <name evidence="1" type="ORF">HD597_010068</name>
</gene>
<keyword evidence="2" id="KW-1185">Reference proteome</keyword>
<protein>
    <submittedName>
        <fullName evidence="1">Uncharacterized protein</fullName>
    </submittedName>
</protein>
<comment type="caution">
    <text evidence="1">The sequence shown here is derived from an EMBL/GenBank/DDBJ whole genome shotgun (WGS) entry which is preliminary data.</text>
</comment>
<dbReference type="RefSeq" id="WP_253754343.1">
    <property type="nucleotide sequence ID" value="NZ_BAABKA010000023.1"/>
</dbReference>
<organism evidence="1 2">
    <name type="scientific">Nonomuraea thailandensis</name>
    <dbReference type="NCBI Taxonomy" id="1188745"/>
    <lineage>
        <taxon>Bacteria</taxon>
        <taxon>Bacillati</taxon>
        <taxon>Actinomycetota</taxon>
        <taxon>Actinomycetes</taxon>
        <taxon>Streptosporangiales</taxon>
        <taxon>Streptosporangiaceae</taxon>
        <taxon>Nonomuraea</taxon>
    </lineage>
</organism>
<dbReference type="Proteomes" id="UP001139648">
    <property type="component" value="Unassembled WGS sequence"/>
</dbReference>
<dbReference type="EMBL" id="JAMZEB010000002">
    <property type="protein sequence ID" value="MCP2363048.1"/>
    <property type="molecule type" value="Genomic_DNA"/>
</dbReference>
<evidence type="ECO:0000313" key="2">
    <source>
        <dbReference type="Proteomes" id="UP001139648"/>
    </source>
</evidence>
<proteinExistence type="predicted"/>